<keyword evidence="8" id="KW-0798">TonB box</keyword>
<evidence type="ECO:0000256" key="10">
    <source>
        <dbReference type="ARBA" id="ARBA00023237"/>
    </source>
</evidence>
<dbReference type="GO" id="GO:0009279">
    <property type="term" value="C:cell outer membrane"/>
    <property type="evidence" value="ECO:0007669"/>
    <property type="project" value="UniProtKB-SubCell"/>
</dbReference>
<name>A0A3C1KTB0_9GAMM</name>
<keyword evidence="2" id="KW-0813">Transport</keyword>
<dbReference type="InterPro" id="IPR039426">
    <property type="entry name" value="TonB-dep_rcpt-like"/>
</dbReference>
<dbReference type="PANTHER" id="PTHR32552">
    <property type="entry name" value="FERRICHROME IRON RECEPTOR-RELATED"/>
    <property type="match status" value="1"/>
</dbReference>
<gene>
    <name evidence="12" type="ORF">DCP75_19695</name>
</gene>
<keyword evidence="3" id="KW-1134">Transmembrane beta strand</keyword>
<evidence type="ECO:0000313" key="12">
    <source>
        <dbReference type="EMBL" id="HAN29897.1"/>
    </source>
</evidence>
<reference evidence="12 13" key="1">
    <citation type="journal article" date="2018" name="Nat. Biotechnol.">
        <title>A standardized bacterial taxonomy based on genome phylogeny substantially revises the tree of life.</title>
        <authorList>
            <person name="Parks D.H."/>
            <person name="Chuvochina M."/>
            <person name="Waite D.W."/>
            <person name="Rinke C."/>
            <person name="Skarshewski A."/>
            <person name="Chaumeil P.A."/>
            <person name="Hugenholtz P."/>
        </authorList>
    </citation>
    <scope>NUCLEOTIDE SEQUENCE [LARGE SCALE GENOMIC DNA]</scope>
    <source>
        <strain evidence="12">UBA9158</strain>
    </source>
</reference>
<feature type="domain" description="TonB-dependent receptor-like beta-barrel" evidence="11">
    <location>
        <begin position="177"/>
        <end position="600"/>
    </location>
</feature>
<accession>A0A3C1KTB0</accession>
<evidence type="ECO:0000313" key="13">
    <source>
        <dbReference type="Proteomes" id="UP000259273"/>
    </source>
</evidence>
<evidence type="ECO:0000256" key="8">
    <source>
        <dbReference type="ARBA" id="ARBA00023077"/>
    </source>
</evidence>
<dbReference type="SUPFAM" id="SSF56935">
    <property type="entry name" value="Porins"/>
    <property type="match status" value="1"/>
</dbReference>
<keyword evidence="9" id="KW-0472">Membrane</keyword>
<evidence type="ECO:0000256" key="4">
    <source>
        <dbReference type="ARBA" id="ARBA00022496"/>
    </source>
</evidence>
<dbReference type="InterPro" id="IPR036942">
    <property type="entry name" value="Beta-barrel_TonB_sf"/>
</dbReference>
<dbReference type="GO" id="GO:0006826">
    <property type="term" value="P:iron ion transport"/>
    <property type="evidence" value="ECO:0007669"/>
    <property type="project" value="UniProtKB-KW"/>
</dbReference>
<evidence type="ECO:0000256" key="6">
    <source>
        <dbReference type="ARBA" id="ARBA00023004"/>
    </source>
</evidence>
<evidence type="ECO:0000256" key="1">
    <source>
        <dbReference type="ARBA" id="ARBA00004571"/>
    </source>
</evidence>
<keyword evidence="7" id="KW-0406">Ion transport</keyword>
<feature type="non-terminal residue" evidence="12">
    <location>
        <position position="1"/>
    </location>
</feature>
<dbReference type="Gene3D" id="2.40.170.20">
    <property type="entry name" value="TonB-dependent receptor, beta-barrel domain"/>
    <property type="match status" value="1"/>
</dbReference>
<dbReference type="STRING" id="1121937.GCA_000423125_00941"/>
<dbReference type="Pfam" id="PF00593">
    <property type="entry name" value="TonB_dep_Rec_b-barrel"/>
    <property type="match status" value="1"/>
</dbReference>
<keyword evidence="5" id="KW-0812">Transmembrane</keyword>
<keyword evidence="12" id="KW-0675">Receptor</keyword>
<dbReference type="PANTHER" id="PTHR32552:SF81">
    <property type="entry name" value="TONB-DEPENDENT OUTER MEMBRANE RECEPTOR"/>
    <property type="match status" value="1"/>
</dbReference>
<evidence type="ECO:0000256" key="3">
    <source>
        <dbReference type="ARBA" id="ARBA00022452"/>
    </source>
</evidence>
<protein>
    <submittedName>
        <fullName evidence="12">TonB-dependent receptor</fullName>
    </submittedName>
</protein>
<dbReference type="AlphaFoldDB" id="A0A3C1KTB0"/>
<organism evidence="12 13">
    <name type="scientific">Haliea salexigens</name>
    <dbReference type="NCBI Taxonomy" id="287487"/>
    <lineage>
        <taxon>Bacteria</taxon>
        <taxon>Pseudomonadati</taxon>
        <taxon>Pseudomonadota</taxon>
        <taxon>Gammaproteobacteria</taxon>
        <taxon>Cellvibrionales</taxon>
        <taxon>Halieaceae</taxon>
        <taxon>Haliea</taxon>
    </lineage>
</organism>
<keyword evidence="4" id="KW-0410">Iron transport</keyword>
<evidence type="ECO:0000259" key="11">
    <source>
        <dbReference type="Pfam" id="PF00593"/>
    </source>
</evidence>
<dbReference type="EMBL" id="DMND01000267">
    <property type="protein sequence ID" value="HAN29897.1"/>
    <property type="molecule type" value="Genomic_DNA"/>
</dbReference>
<sequence length="634" mass="69091">GRNATGGAISITTSAPTGEFGLSQDVSVGNLNAQRFRTILNLPSMGPLSVKLSYLYDKNDGYSDNLIAGRTLDLRLRNPDMGVLTYAENLGSKNVEAFMLAANLDFDTVTVDYRFDYTDSVTVGAPVQQVGIIGATAPLVGGINQFQPLYGGITNLSTTPLKDVAAATSEEPLLIQGHNVTLSWEINDNLSLKSITAYREMDQRPAIYDLGATGGWKFTAAQLGALLQGDVGGILANPPGPNDSLFTLLTARSLKQEQFSEELQLTWATDSYTLVGGVFYFQEEAEARNVLGVLQPVANGVVIPTPFDAIFGSGVNSTDTDNSSWAVFAEGTFHATEKLDVTLGIRRTEDEREIDLVDISATSGGGNLGEGLYTLEYGETNYNVVLSYNWADDVMTYAKVSTGFVAGGILNGISYDPESITNYELGLKSQFMDNRLRLNAAAFFMDYEDLQVQLFEDGVQSFENAGQVEVTGIELELDAILGEGLTLSTTLGAYDYEYKEYIRGGVDVADQVRPIRAPDFNTRISLQYDFAQKMLGGSPFMRLDSRYLAEGENTAFASGFPEADRLSQREAYWLLNARAGVMEIPMGSAVSSVSFWVKNLLDEDEINVFGNEVINMTAQYNMPRTYGIDFNITF</sequence>
<keyword evidence="6" id="KW-0408">Iron</keyword>
<comment type="subcellular location">
    <subcellularLocation>
        <location evidence="1">Cell outer membrane</location>
        <topology evidence="1">Multi-pass membrane protein</topology>
    </subcellularLocation>
</comment>
<dbReference type="InterPro" id="IPR000531">
    <property type="entry name" value="Beta-barrel_TonB"/>
</dbReference>
<evidence type="ECO:0000256" key="2">
    <source>
        <dbReference type="ARBA" id="ARBA00022448"/>
    </source>
</evidence>
<dbReference type="Proteomes" id="UP000259273">
    <property type="component" value="Unassembled WGS sequence"/>
</dbReference>
<evidence type="ECO:0000256" key="5">
    <source>
        <dbReference type="ARBA" id="ARBA00022692"/>
    </source>
</evidence>
<keyword evidence="10" id="KW-0998">Cell outer membrane</keyword>
<comment type="caution">
    <text evidence="12">The sequence shown here is derived from an EMBL/GenBank/DDBJ whole genome shotgun (WGS) entry which is preliminary data.</text>
</comment>
<evidence type="ECO:0000256" key="9">
    <source>
        <dbReference type="ARBA" id="ARBA00023136"/>
    </source>
</evidence>
<evidence type="ECO:0000256" key="7">
    <source>
        <dbReference type="ARBA" id="ARBA00023065"/>
    </source>
</evidence>
<proteinExistence type="predicted"/>